<dbReference type="InterPro" id="IPR013762">
    <property type="entry name" value="Integrase-like_cat_sf"/>
</dbReference>
<protein>
    <submittedName>
        <fullName evidence="7">Site-specific integrase</fullName>
    </submittedName>
</protein>
<dbReference type="RefSeq" id="WP_167674018.1">
    <property type="nucleotide sequence ID" value="NZ_JAATJS010000006.1"/>
</dbReference>
<evidence type="ECO:0000313" key="8">
    <source>
        <dbReference type="Proteomes" id="UP000707352"/>
    </source>
</evidence>
<dbReference type="PANTHER" id="PTHR30629">
    <property type="entry name" value="PROPHAGE INTEGRASE"/>
    <property type="match status" value="1"/>
</dbReference>
<dbReference type="InterPro" id="IPR050808">
    <property type="entry name" value="Phage_Integrase"/>
</dbReference>
<sequence>MVLRMASPIPDKTSGIFYFRVRVPTDLLARIKGQTVTLPVGEDLVSVTASDVVKLSLRTRDPRKAKTYFVAANAALSAYWESIRKGPRKLYHKEAVALSGEVYRAFTSAFEDEPGSYERWATVLDDNEAARTGSYGRTALMIGEVGKVDYAMERRFGPIADAVLRAKGLVIDDKSRHRVMVQVGEALDQAAHQLKNYADGDYTADPKADRFGEFQTEKQRRIAALTISGLFDAWEKEATHLHRAKATINRYRSVFTNLRVFLKHDDATKITAEDLVRFKDARLAEGISGKTIKDGDLAALKSVLGWAAENKRLPSNPAAELTVRVAKRKLERERGFNDQEAKHILKAALAYSKTPKESAGLAVAKKWVPWLCAFTGSRVSEVTALRKESFRSEGDVSVVRIFGTKTGSYRDVPLHPQLEAVGLLNFVRQASSGPLFYSEKDQKGRGPESQSGKLAKWVRSLGIDDPRVQPNHGWRHRFTTVSRAVSMDHEKREYIVGHRLPGLGSVYGDMAGLSAEIGKLPWYEV</sequence>
<accession>A0ABX0VE38</accession>
<dbReference type="InterPro" id="IPR044068">
    <property type="entry name" value="CB"/>
</dbReference>
<dbReference type="PANTHER" id="PTHR30629:SF2">
    <property type="entry name" value="PROPHAGE INTEGRASE INTS-RELATED"/>
    <property type="match status" value="1"/>
</dbReference>
<dbReference type="Gene3D" id="1.10.443.10">
    <property type="entry name" value="Intergrase catalytic core"/>
    <property type="match status" value="1"/>
</dbReference>
<dbReference type="InterPro" id="IPR046668">
    <property type="entry name" value="DUF6538"/>
</dbReference>
<keyword evidence="3 5" id="KW-0238">DNA-binding</keyword>
<comment type="similarity">
    <text evidence="1">Belongs to the 'phage' integrase family.</text>
</comment>
<evidence type="ECO:0000256" key="3">
    <source>
        <dbReference type="ARBA" id="ARBA00023125"/>
    </source>
</evidence>
<evidence type="ECO:0000256" key="4">
    <source>
        <dbReference type="ARBA" id="ARBA00023172"/>
    </source>
</evidence>
<keyword evidence="8" id="KW-1185">Reference proteome</keyword>
<evidence type="ECO:0000259" key="6">
    <source>
        <dbReference type="PROSITE" id="PS51900"/>
    </source>
</evidence>
<dbReference type="PROSITE" id="PS51900">
    <property type="entry name" value="CB"/>
    <property type="match status" value="1"/>
</dbReference>
<gene>
    <name evidence="7" type="ORF">HB375_16020</name>
</gene>
<organism evidence="7 8">
    <name type="scientific">Microvirga terricola</name>
    <dbReference type="NCBI Taxonomy" id="2719797"/>
    <lineage>
        <taxon>Bacteria</taxon>
        <taxon>Pseudomonadati</taxon>
        <taxon>Pseudomonadota</taxon>
        <taxon>Alphaproteobacteria</taxon>
        <taxon>Hyphomicrobiales</taxon>
        <taxon>Methylobacteriaceae</taxon>
        <taxon>Microvirga</taxon>
    </lineage>
</organism>
<keyword evidence="4" id="KW-0233">DNA recombination</keyword>
<dbReference type="Pfam" id="PF20172">
    <property type="entry name" value="DUF6538"/>
    <property type="match status" value="1"/>
</dbReference>
<evidence type="ECO:0000313" key="7">
    <source>
        <dbReference type="EMBL" id="NIX78104.1"/>
    </source>
</evidence>
<evidence type="ECO:0000256" key="2">
    <source>
        <dbReference type="ARBA" id="ARBA00022908"/>
    </source>
</evidence>
<keyword evidence="2" id="KW-0229">DNA integration</keyword>
<dbReference type="SUPFAM" id="SSF56349">
    <property type="entry name" value="DNA breaking-rejoining enzymes"/>
    <property type="match status" value="1"/>
</dbReference>
<dbReference type="Proteomes" id="UP000707352">
    <property type="component" value="Unassembled WGS sequence"/>
</dbReference>
<comment type="caution">
    <text evidence="7">The sequence shown here is derived from an EMBL/GenBank/DDBJ whole genome shotgun (WGS) entry which is preliminary data.</text>
</comment>
<dbReference type="InterPro" id="IPR010998">
    <property type="entry name" value="Integrase_recombinase_N"/>
</dbReference>
<reference evidence="7 8" key="1">
    <citation type="submission" date="2020-03" db="EMBL/GenBank/DDBJ databases">
        <title>The genome sequence of Microvirga sp. c23x22.</title>
        <authorList>
            <person name="Zhang X."/>
        </authorList>
    </citation>
    <scope>NUCLEOTIDE SEQUENCE [LARGE SCALE GENOMIC DNA]</scope>
    <source>
        <strain evidence="8">c23x22</strain>
    </source>
</reference>
<proteinExistence type="inferred from homology"/>
<dbReference type="InterPro" id="IPR011010">
    <property type="entry name" value="DNA_brk_join_enz"/>
</dbReference>
<evidence type="ECO:0000256" key="5">
    <source>
        <dbReference type="PROSITE-ProRule" id="PRU01248"/>
    </source>
</evidence>
<name>A0ABX0VE38_9HYPH</name>
<evidence type="ECO:0000256" key="1">
    <source>
        <dbReference type="ARBA" id="ARBA00008857"/>
    </source>
</evidence>
<dbReference type="Gene3D" id="1.10.150.130">
    <property type="match status" value="1"/>
</dbReference>
<dbReference type="EMBL" id="JAATJS010000006">
    <property type="protein sequence ID" value="NIX78104.1"/>
    <property type="molecule type" value="Genomic_DNA"/>
</dbReference>
<feature type="domain" description="Core-binding (CB)" evidence="6">
    <location>
        <begin position="225"/>
        <end position="308"/>
    </location>
</feature>